<organism evidence="1">
    <name type="scientific">Trypanosoma congolense (strain IL3000)</name>
    <dbReference type="NCBI Taxonomy" id="1068625"/>
    <lineage>
        <taxon>Eukaryota</taxon>
        <taxon>Discoba</taxon>
        <taxon>Euglenozoa</taxon>
        <taxon>Kinetoplastea</taxon>
        <taxon>Metakinetoplastina</taxon>
        <taxon>Trypanosomatida</taxon>
        <taxon>Trypanosomatidae</taxon>
        <taxon>Trypanosoma</taxon>
        <taxon>Nannomonas</taxon>
    </lineage>
</organism>
<dbReference type="InterPro" id="IPR001611">
    <property type="entry name" value="Leu-rich_rpt"/>
</dbReference>
<gene>
    <name evidence="1" type="ORF">TCIL3000_7_90</name>
</gene>
<dbReference type="InterPro" id="IPR032675">
    <property type="entry name" value="LRR_dom_sf"/>
</dbReference>
<dbReference type="Pfam" id="PF13516">
    <property type="entry name" value="LRR_6"/>
    <property type="match status" value="1"/>
</dbReference>
<dbReference type="SMART" id="SM00367">
    <property type="entry name" value="LRR_CC"/>
    <property type="match status" value="7"/>
</dbReference>
<evidence type="ECO:0000313" key="1">
    <source>
        <dbReference type="EMBL" id="CCC91210.1"/>
    </source>
</evidence>
<dbReference type="Gene3D" id="3.80.10.10">
    <property type="entry name" value="Ribonuclease Inhibitor"/>
    <property type="match status" value="3"/>
</dbReference>
<dbReference type="GO" id="GO:0031146">
    <property type="term" value="P:SCF-dependent proteasomal ubiquitin-dependent protein catabolic process"/>
    <property type="evidence" value="ECO:0007669"/>
    <property type="project" value="TreeGrafter"/>
</dbReference>
<accession>G0UP99</accession>
<dbReference type="AlphaFoldDB" id="G0UP99"/>
<dbReference type="GO" id="GO:0019005">
    <property type="term" value="C:SCF ubiquitin ligase complex"/>
    <property type="evidence" value="ECO:0007669"/>
    <property type="project" value="TreeGrafter"/>
</dbReference>
<dbReference type="SUPFAM" id="SSF52058">
    <property type="entry name" value="L domain-like"/>
    <property type="match status" value="1"/>
</dbReference>
<name>G0UP99_TRYCI</name>
<dbReference type="SUPFAM" id="SSF52047">
    <property type="entry name" value="RNI-like"/>
    <property type="match status" value="1"/>
</dbReference>
<protein>
    <submittedName>
        <fullName evidence="1">Putative leucine-rich repeat protein (LRRP)</fullName>
    </submittedName>
</protein>
<dbReference type="PANTHER" id="PTHR13318">
    <property type="entry name" value="PARTNER OF PAIRED, ISOFORM B-RELATED"/>
    <property type="match status" value="1"/>
</dbReference>
<proteinExistence type="predicted"/>
<dbReference type="VEuPathDB" id="TriTrypDB:TcIL3000_7_90"/>
<sequence length="537" mass="58608">MPNAVGLPNMSRMRERHLGGSRVTDRHLCNIGVGKDLVKLYIEACENITDISFLADVESLEEVTLEGCRNVVRGIFELGRMPRLQTLSLKDTVVTDASLSGLRFSRSLVKLLVESCAQLTDVAPVAAVKTLEEARFDGCRNVVKGVGELGRVPYLHILSLRETGVTDQCLQGLCCSRSLVELSLESCVHITDVGPLHQIDTLKAINLDRCENVIKGIGELGKMPRLQTLSMRETRVTDETLYSLRNNYSLVEITLECCLSITDVSPLSTIVTLQRINLGGCRNVVKGAGPLSKLPDLHELSVRGSAITDSCVSDLSESKSLRRLDLSSCENVTDVLPCCRIKLLEEIDLSRCRNISCGVGDMAKLSLLRVLSLVGTNTSDNCLRMLSTNYNITVLDVSFCGNLVDMTPIASIELLEVLRANGCKGVVRGVGGLGKLRSLRELSLKEASIKNKSLDGLGESQSLVQLDLASCERLTDVTSLSHVKTLEILNLNGCKNVTEGLDCMVLMQRLRCLHVVGVRLRSAVLKDLESLNVFVDV</sequence>
<reference evidence="1" key="1">
    <citation type="journal article" date="2012" name="Proc. Natl. Acad. Sci. U.S.A.">
        <title>Antigenic diversity is generated by distinct evolutionary mechanisms in African trypanosome species.</title>
        <authorList>
            <person name="Jackson A.P."/>
            <person name="Berry A."/>
            <person name="Aslett M."/>
            <person name="Allison H.C."/>
            <person name="Burton P."/>
            <person name="Vavrova-Anderson J."/>
            <person name="Brown R."/>
            <person name="Browne H."/>
            <person name="Corton N."/>
            <person name="Hauser H."/>
            <person name="Gamble J."/>
            <person name="Gilderthorp R."/>
            <person name="Marcello L."/>
            <person name="McQuillan J."/>
            <person name="Otto T.D."/>
            <person name="Quail M.A."/>
            <person name="Sanders M.J."/>
            <person name="van Tonder A."/>
            <person name="Ginger M.L."/>
            <person name="Field M.C."/>
            <person name="Barry J.D."/>
            <person name="Hertz-Fowler C."/>
            <person name="Berriman M."/>
        </authorList>
    </citation>
    <scope>NUCLEOTIDE SEQUENCE</scope>
    <source>
        <strain evidence="1">IL3000</strain>
    </source>
</reference>
<dbReference type="InterPro" id="IPR006553">
    <property type="entry name" value="Leu-rich_rpt_Cys-con_subtyp"/>
</dbReference>
<dbReference type="EMBL" id="HE575320">
    <property type="protein sequence ID" value="CCC91210.1"/>
    <property type="molecule type" value="Genomic_DNA"/>
</dbReference>